<keyword evidence="2" id="KW-0732">Signal</keyword>
<dbReference type="EMBL" id="JZCR01000019">
    <property type="protein sequence ID" value="KJW12589.1"/>
    <property type="molecule type" value="Genomic_DNA"/>
</dbReference>
<proteinExistence type="predicted"/>
<dbReference type="RefSeq" id="WP_045807697.1">
    <property type="nucleotide sequence ID" value="NZ_JZCR01000019.1"/>
</dbReference>
<comment type="caution">
    <text evidence="3">The sequence shown here is derived from an EMBL/GenBank/DDBJ whole genome shotgun (WGS) entry which is preliminary data.</text>
</comment>
<name>A0A0F3RSK0_9LACO</name>
<evidence type="ECO:0000313" key="3">
    <source>
        <dbReference type="EMBL" id="KJW12589.1"/>
    </source>
</evidence>
<evidence type="ECO:0000256" key="2">
    <source>
        <dbReference type="SAM" id="SignalP"/>
    </source>
</evidence>
<dbReference type="OrthoDB" id="2291485at2"/>
<dbReference type="Gene3D" id="3.40.390.10">
    <property type="entry name" value="Collagenase (Catalytic Domain)"/>
    <property type="match status" value="1"/>
</dbReference>
<reference evidence="3 4" key="1">
    <citation type="submission" date="2015-03" db="EMBL/GenBank/DDBJ databases">
        <authorList>
            <person name="Zheng J."/>
            <person name="Ganezle M."/>
        </authorList>
    </citation>
    <scope>NUCLEOTIDE SEQUENCE [LARGE SCALE GENOMIC DNA]</scope>
    <source>
        <strain evidence="3 4">LP38</strain>
    </source>
</reference>
<dbReference type="Proteomes" id="UP000033491">
    <property type="component" value="Unassembled WGS sequence"/>
</dbReference>
<feature type="region of interest" description="Disordered" evidence="1">
    <location>
        <begin position="161"/>
        <end position="187"/>
    </location>
</feature>
<organism evidence="3 4">
    <name type="scientific">Levilactobacillus spicheri</name>
    <dbReference type="NCBI Taxonomy" id="216463"/>
    <lineage>
        <taxon>Bacteria</taxon>
        <taxon>Bacillati</taxon>
        <taxon>Bacillota</taxon>
        <taxon>Bacilli</taxon>
        <taxon>Lactobacillales</taxon>
        <taxon>Lactobacillaceae</taxon>
        <taxon>Levilactobacillus</taxon>
    </lineage>
</organism>
<evidence type="ECO:0000256" key="1">
    <source>
        <dbReference type="SAM" id="MobiDB-lite"/>
    </source>
</evidence>
<feature type="chain" id="PRO_5039234237" evidence="2">
    <location>
        <begin position="30"/>
        <end position="187"/>
    </location>
</feature>
<accession>A0A0F3RSK0</accession>
<dbReference type="GO" id="GO:0008237">
    <property type="term" value="F:metallopeptidase activity"/>
    <property type="evidence" value="ECO:0007669"/>
    <property type="project" value="InterPro"/>
</dbReference>
<dbReference type="InterPro" id="IPR024079">
    <property type="entry name" value="MetalloPept_cat_dom_sf"/>
</dbReference>
<protein>
    <submittedName>
        <fullName evidence="3">Uncharacterized protein</fullName>
    </submittedName>
</protein>
<evidence type="ECO:0000313" key="4">
    <source>
        <dbReference type="Proteomes" id="UP000033491"/>
    </source>
</evidence>
<dbReference type="AlphaFoldDB" id="A0A0F3RSK0"/>
<gene>
    <name evidence="3" type="ORF">VC81_08935</name>
</gene>
<dbReference type="PATRIC" id="fig|216463.3.peg.907"/>
<feature type="signal peptide" evidence="2">
    <location>
        <begin position="1"/>
        <end position="29"/>
    </location>
</feature>
<sequence length="187" mass="20503">MSKPSKTLLQTLTVLISLLCLWGAGPTSAQASKATGYSSHFPTRRITYRIRSTSQKYKKSWNRAIKNWNKLHVVSLVKAPAGTQPQIGLSTKATCGKYFGYSNYTDVDNNGTPAGIDLYLSRHFVRDWYLDSSDCAALCTSLLGGALGLKTTRSINSIMNTGSMMPDTPTKADKKGLQNAYRGVPWN</sequence>